<reference evidence="4 5" key="1">
    <citation type="submission" date="2018-06" db="EMBL/GenBank/DDBJ databases">
        <title>Spirosoma sp. HMF3257 Genome sequencing and assembly.</title>
        <authorList>
            <person name="Kang H."/>
            <person name="Cha I."/>
            <person name="Kim H."/>
            <person name="Kang J."/>
            <person name="Joh K."/>
        </authorList>
    </citation>
    <scope>NUCLEOTIDE SEQUENCE [LARGE SCALE GENOMIC DNA]</scope>
    <source>
        <strain evidence="4 5">HMF3257</strain>
    </source>
</reference>
<protein>
    <submittedName>
        <fullName evidence="4">FecR family protein</fullName>
    </submittedName>
</protein>
<dbReference type="GO" id="GO:0016989">
    <property type="term" value="F:sigma factor antagonist activity"/>
    <property type="evidence" value="ECO:0007669"/>
    <property type="project" value="TreeGrafter"/>
</dbReference>
<feature type="domain" description="FecR protein" evidence="2">
    <location>
        <begin position="157"/>
        <end position="241"/>
    </location>
</feature>
<dbReference type="OrthoDB" id="1523489at2"/>
<evidence type="ECO:0000256" key="1">
    <source>
        <dbReference type="SAM" id="Phobius"/>
    </source>
</evidence>
<dbReference type="EMBL" id="QLII01000001">
    <property type="protein sequence ID" value="RAI73374.1"/>
    <property type="molecule type" value="Genomic_DNA"/>
</dbReference>
<keyword evidence="1" id="KW-0472">Membrane</keyword>
<dbReference type="PANTHER" id="PTHR30273:SF2">
    <property type="entry name" value="PROTEIN FECR"/>
    <property type="match status" value="1"/>
</dbReference>
<sequence length="376" mass="42058">MKQAAYVLTDFLEDPDFMRWIKHPDATQDAYWQQFLEAHPDKKPIVEMARQYILIVAEQTGQQLPTAAQSDMMRQYIQKHIREENNEKTVTPFTRTVGTNWGWLRMAASIALVISIGLGTYWHSQRQAIQPESYQQFVKETPAGVTLKETRNDTDRPLTVLLSDGSSVVLQPASRLSYPDTFQQREVYLTGKAFFEIVKDPSHPFLVYTRGIATKVLGTSFMVDAPESGQPIKVAVKTGRVAVYALEKSSSVRQKAANPELSGLVLTPNQGAEYSIDSKRLVRMSGSVFTQPETQVIAKQSFDFDETPVPEVFNTLEKAYGVHIVYDETILGKCTLSASLVGQPFHDKLAVVCKALEAQYAIQGNQVTITGGQRCQ</sequence>
<dbReference type="Pfam" id="PF16344">
    <property type="entry name" value="FecR_C"/>
    <property type="match status" value="1"/>
</dbReference>
<evidence type="ECO:0000313" key="4">
    <source>
        <dbReference type="EMBL" id="RAI73374.1"/>
    </source>
</evidence>
<dbReference type="InterPro" id="IPR006860">
    <property type="entry name" value="FecR"/>
</dbReference>
<dbReference type="InterPro" id="IPR032508">
    <property type="entry name" value="FecR_C"/>
</dbReference>
<dbReference type="Gene3D" id="3.55.50.30">
    <property type="match status" value="1"/>
</dbReference>
<keyword evidence="5" id="KW-1185">Reference proteome</keyword>
<feature type="transmembrane region" description="Helical" evidence="1">
    <location>
        <begin position="103"/>
        <end position="122"/>
    </location>
</feature>
<dbReference type="AlphaFoldDB" id="A0A327NHF4"/>
<evidence type="ECO:0000259" key="2">
    <source>
        <dbReference type="Pfam" id="PF04773"/>
    </source>
</evidence>
<dbReference type="Proteomes" id="UP000249016">
    <property type="component" value="Unassembled WGS sequence"/>
</dbReference>
<comment type="caution">
    <text evidence="4">The sequence shown here is derived from an EMBL/GenBank/DDBJ whole genome shotgun (WGS) entry which is preliminary data.</text>
</comment>
<dbReference type="Gene3D" id="2.60.120.1440">
    <property type="match status" value="1"/>
</dbReference>
<evidence type="ECO:0000313" key="5">
    <source>
        <dbReference type="Proteomes" id="UP000249016"/>
    </source>
</evidence>
<dbReference type="RefSeq" id="WP_111340254.1">
    <property type="nucleotide sequence ID" value="NZ_QLII01000001.1"/>
</dbReference>
<keyword evidence="1" id="KW-1133">Transmembrane helix</keyword>
<evidence type="ECO:0000259" key="3">
    <source>
        <dbReference type="Pfam" id="PF16344"/>
    </source>
</evidence>
<dbReference type="Pfam" id="PF04773">
    <property type="entry name" value="FecR"/>
    <property type="match status" value="1"/>
</dbReference>
<accession>A0A327NHF4</accession>
<proteinExistence type="predicted"/>
<dbReference type="PIRSF" id="PIRSF018266">
    <property type="entry name" value="FecR"/>
    <property type="match status" value="1"/>
</dbReference>
<keyword evidence="1" id="KW-0812">Transmembrane</keyword>
<feature type="domain" description="Protein FecR C-terminal" evidence="3">
    <location>
        <begin position="302"/>
        <end position="369"/>
    </location>
</feature>
<gene>
    <name evidence="4" type="ORF">HMF3257_01060</name>
</gene>
<name>A0A327NHF4_9BACT</name>
<dbReference type="PANTHER" id="PTHR30273">
    <property type="entry name" value="PERIPLASMIC SIGNAL SENSOR AND SIGMA FACTOR ACTIVATOR FECR-RELATED"/>
    <property type="match status" value="1"/>
</dbReference>
<organism evidence="4 5">
    <name type="scientific">Spirosoma telluris</name>
    <dbReference type="NCBI Taxonomy" id="2183553"/>
    <lineage>
        <taxon>Bacteria</taxon>
        <taxon>Pseudomonadati</taxon>
        <taxon>Bacteroidota</taxon>
        <taxon>Cytophagia</taxon>
        <taxon>Cytophagales</taxon>
        <taxon>Cytophagaceae</taxon>
        <taxon>Spirosoma</taxon>
    </lineage>
</organism>
<dbReference type="InterPro" id="IPR012373">
    <property type="entry name" value="Ferrdict_sens_TM"/>
</dbReference>